<dbReference type="EMBL" id="LT629710">
    <property type="protein sequence ID" value="SDP45036.1"/>
    <property type="molecule type" value="Genomic_DNA"/>
</dbReference>
<evidence type="ECO:0000313" key="2">
    <source>
        <dbReference type="EMBL" id="SDP45036.1"/>
    </source>
</evidence>
<sequence>MTTHQTYLLSNLSVNQFIEFQVAATDDVLTAARERLGASGLPEDVQGGFFVSVYPTGAQTTEPDGPGPAVAPDTEAVAPDTGAVGSDTEAGALASAASQGPMDWPEGDRADASRRSDDGDGEVPYVVVPLGGH</sequence>
<accession>A0A1H0SUS7</accession>
<protein>
    <submittedName>
        <fullName evidence="2">Uncharacterized protein</fullName>
    </submittedName>
</protein>
<feature type="compositionally biased region" description="Basic and acidic residues" evidence="1">
    <location>
        <begin position="106"/>
        <end position="118"/>
    </location>
</feature>
<gene>
    <name evidence="2" type="ORF">SAMN04515671_4283</name>
</gene>
<dbReference type="Proteomes" id="UP000198741">
    <property type="component" value="Chromosome I"/>
</dbReference>
<reference evidence="2 3" key="1">
    <citation type="submission" date="2016-10" db="EMBL/GenBank/DDBJ databases">
        <authorList>
            <person name="de Groot N.N."/>
        </authorList>
    </citation>
    <scope>NUCLEOTIDE SEQUENCE [LARGE SCALE GENOMIC DNA]</scope>
    <source>
        <strain evidence="3">P4-7,KCTC 19426,CECT 7604</strain>
    </source>
</reference>
<evidence type="ECO:0000256" key="1">
    <source>
        <dbReference type="SAM" id="MobiDB-lite"/>
    </source>
</evidence>
<dbReference type="RefSeq" id="WP_090480219.1">
    <property type="nucleotide sequence ID" value="NZ_LT629710.1"/>
</dbReference>
<name>A0A1H0SUS7_9ACTN</name>
<keyword evidence="3" id="KW-1185">Reference proteome</keyword>
<evidence type="ECO:0000313" key="3">
    <source>
        <dbReference type="Proteomes" id="UP000198741"/>
    </source>
</evidence>
<proteinExistence type="predicted"/>
<organism evidence="2 3">
    <name type="scientific">Nakamurella panacisegetis</name>
    <dbReference type="NCBI Taxonomy" id="1090615"/>
    <lineage>
        <taxon>Bacteria</taxon>
        <taxon>Bacillati</taxon>
        <taxon>Actinomycetota</taxon>
        <taxon>Actinomycetes</taxon>
        <taxon>Nakamurellales</taxon>
        <taxon>Nakamurellaceae</taxon>
        <taxon>Nakamurella</taxon>
    </lineage>
</organism>
<feature type="region of interest" description="Disordered" evidence="1">
    <location>
        <begin position="55"/>
        <end position="133"/>
    </location>
</feature>
<dbReference type="AlphaFoldDB" id="A0A1H0SUS7"/>